<proteinExistence type="predicted"/>
<reference evidence="1 2" key="1">
    <citation type="journal article" date="2016" name="Mol. Biol. Evol.">
        <title>Comparative Genomics of Early-Diverging Mushroom-Forming Fungi Provides Insights into the Origins of Lignocellulose Decay Capabilities.</title>
        <authorList>
            <person name="Nagy L.G."/>
            <person name="Riley R."/>
            <person name="Tritt A."/>
            <person name="Adam C."/>
            <person name="Daum C."/>
            <person name="Floudas D."/>
            <person name="Sun H."/>
            <person name="Yadav J.S."/>
            <person name="Pangilinan J."/>
            <person name="Larsson K.H."/>
            <person name="Matsuura K."/>
            <person name="Barry K."/>
            <person name="Labutti K."/>
            <person name="Kuo R."/>
            <person name="Ohm R.A."/>
            <person name="Bhattacharya S.S."/>
            <person name="Shirouzu T."/>
            <person name="Yoshinaga Y."/>
            <person name="Martin F.M."/>
            <person name="Grigoriev I.V."/>
            <person name="Hibbett D.S."/>
        </authorList>
    </citation>
    <scope>NUCLEOTIDE SEQUENCE [LARGE SCALE GENOMIC DNA]</scope>
    <source>
        <strain evidence="1 2">HHB12029</strain>
    </source>
</reference>
<dbReference type="InterPro" id="IPR046521">
    <property type="entry name" value="DUF6698"/>
</dbReference>
<dbReference type="AlphaFoldDB" id="A0A165ESR4"/>
<dbReference type="OrthoDB" id="3160134at2759"/>
<accession>A0A165ESR4</accession>
<dbReference type="Pfam" id="PF20414">
    <property type="entry name" value="DUF6698"/>
    <property type="match status" value="1"/>
</dbReference>
<protein>
    <submittedName>
        <fullName evidence="1">Uncharacterized protein</fullName>
    </submittedName>
</protein>
<dbReference type="InParanoid" id="A0A165ESR4"/>
<organism evidence="1 2">
    <name type="scientific">Exidia glandulosa HHB12029</name>
    <dbReference type="NCBI Taxonomy" id="1314781"/>
    <lineage>
        <taxon>Eukaryota</taxon>
        <taxon>Fungi</taxon>
        <taxon>Dikarya</taxon>
        <taxon>Basidiomycota</taxon>
        <taxon>Agaricomycotina</taxon>
        <taxon>Agaricomycetes</taxon>
        <taxon>Auriculariales</taxon>
        <taxon>Exidiaceae</taxon>
        <taxon>Exidia</taxon>
    </lineage>
</organism>
<keyword evidence="2" id="KW-1185">Reference proteome</keyword>
<evidence type="ECO:0000313" key="2">
    <source>
        <dbReference type="Proteomes" id="UP000077266"/>
    </source>
</evidence>
<dbReference type="EMBL" id="KV426121">
    <property type="protein sequence ID" value="KZV87595.1"/>
    <property type="molecule type" value="Genomic_DNA"/>
</dbReference>
<sequence length="270" mass="30145">MARLGADVVKDSLHKTRSDTMSEDVQRVKNNIVRWHDWQPMISASAASIKTNRGLNHDGMAQLILPQNEDWNDPIVKRKYRPDGRTQGGASIPAKELPKLCFPLDDPQEKNGPGLLQNEVAMTTGRGLLVGPSIAADRSRRASSRVLAAKHNITQVTAPFMAYSMCLTRFGISHEVVFGPYGDHGFNYVVLYNTILKTIDQISNMGEHGEGLELMQEVQDAWNRAIFSDVVYDLSDDEDSDREEDVDAVKARYATFIADKRARVEQELAS</sequence>
<dbReference type="Proteomes" id="UP000077266">
    <property type="component" value="Unassembled WGS sequence"/>
</dbReference>
<gene>
    <name evidence="1" type="ORF">EXIGLDRAFT_839870</name>
</gene>
<name>A0A165ESR4_EXIGL</name>
<evidence type="ECO:0000313" key="1">
    <source>
        <dbReference type="EMBL" id="KZV87595.1"/>
    </source>
</evidence>